<comment type="function">
    <text evidence="8 9">Involved in peptidoglycan biosynthesis. Transports lipid-linked peptidoglycan precursors from the inner to the outer leaflet of the cytoplasmic membrane.</text>
</comment>
<dbReference type="GO" id="GO:0071555">
    <property type="term" value="P:cell wall organization"/>
    <property type="evidence" value="ECO:0007669"/>
    <property type="project" value="UniProtKB-UniRule"/>
</dbReference>
<dbReference type="GO" id="GO:0034204">
    <property type="term" value="P:lipid translocation"/>
    <property type="evidence" value="ECO:0007669"/>
    <property type="project" value="TreeGrafter"/>
</dbReference>
<keyword evidence="4 8" id="KW-0133">Cell shape</keyword>
<organism evidence="10 11">
    <name type="scientific">Aquibacillus salsiterrae</name>
    <dbReference type="NCBI Taxonomy" id="2950439"/>
    <lineage>
        <taxon>Bacteria</taxon>
        <taxon>Bacillati</taxon>
        <taxon>Bacillota</taxon>
        <taxon>Bacilli</taxon>
        <taxon>Bacillales</taxon>
        <taxon>Bacillaceae</taxon>
        <taxon>Aquibacillus</taxon>
    </lineage>
</organism>
<evidence type="ECO:0000256" key="1">
    <source>
        <dbReference type="ARBA" id="ARBA00004651"/>
    </source>
</evidence>
<evidence type="ECO:0000256" key="3">
    <source>
        <dbReference type="ARBA" id="ARBA00022692"/>
    </source>
</evidence>
<dbReference type="InterPro" id="IPR004268">
    <property type="entry name" value="MurJ"/>
</dbReference>
<keyword evidence="2 8" id="KW-1003">Cell membrane</keyword>
<dbReference type="PIRSF" id="PIRSF002869">
    <property type="entry name" value="MviN"/>
    <property type="match status" value="1"/>
</dbReference>
<comment type="caution">
    <text evidence="10">The sequence shown here is derived from an EMBL/GenBank/DDBJ whole genome shotgun (WGS) entry which is preliminary data.</text>
</comment>
<dbReference type="HAMAP" id="MF_02078">
    <property type="entry name" value="MurJ_MviN"/>
    <property type="match status" value="1"/>
</dbReference>
<feature type="transmembrane region" description="Helical" evidence="8">
    <location>
        <begin position="82"/>
        <end position="103"/>
    </location>
</feature>
<accession>A0A9X3WEV2</accession>
<keyword evidence="6 8" id="KW-1133">Transmembrane helix</keyword>
<keyword evidence="8 9" id="KW-0961">Cell wall biogenesis/degradation</keyword>
<dbReference type="GO" id="GO:0009252">
    <property type="term" value="P:peptidoglycan biosynthetic process"/>
    <property type="evidence" value="ECO:0007669"/>
    <property type="project" value="UniProtKB-UniRule"/>
</dbReference>
<feature type="transmembrane region" description="Helical" evidence="8">
    <location>
        <begin position="7"/>
        <end position="30"/>
    </location>
</feature>
<dbReference type="GO" id="GO:0005886">
    <property type="term" value="C:plasma membrane"/>
    <property type="evidence" value="ECO:0007669"/>
    <property type="project" value="UniProtKB-SubCell"/>
</dbReference>
<evidence type="ECO:0000256" key="5">
    <source>
        <dbReference type="ARBA" id="ARBA00022984"/>
    </source>
</evidence>
<comment type="subcellular location">
    <subcellularLocation>
        <location evidence="1 8">Cell membrane</location>
        <topology evidence="1 8">Multi-pass membrane protein</topology>
    </subcellularLocation>
</comment>
<dbReference type="GO" id="GO:0015648">
    <property type="term" value="F:lipid-linked peptidoglycan transporter activity"/>
    <property type="evidence" value="ECO:0007669"/>
    <property type="project" value="UniProtKB-UniRule"/>
</dbReference>
<feature type="transmembrane region" description="Helical" evidence="8">
    <location>
        <begin position="302"/>
        <end position="320"/>
    </location>
</feature>
<reference evidence="10" key="1">
    <citation type="submission" date="2022-06" db="EMBL/GenBank/DDBJ databases">
        <title>Aquibacillus sp. a new bacterium isolated from soil saline samples.</title>
        <authorList>
            <person name="Galisteo C."/>
            <person name="De La Haba R."/>
            <person name="Sanchez-Porro C."/>
            <person name="Ventosa A."/>
        </authorList>
    </citation>
    <scope>NUCLEOTIDE SEQUENCE</scope>
    <source>
        <strain evidence="10">3ASR75-54</strain>
    </source>
</reference>
<feature type="transmembrane region" description="Helical" evidence="8">
    <location>
        <begin position="265"/>
        <end position="282"/>
    </location>
</feature>
<feature type="transmembrane region" description="Helical" evidence="8">
    <location>
        <begin position="123"/>
        <end position="140"/>
    </location>
</feature>
<dbReference type="CDD" id="cd13123">
    <property type="entry name" value="MATE_MurJ_like"/>
    <property type="match status" value="1"/>
</dbReference>
<dbReference type="EMBL" id="JAMQKC010000002">
    <property type="protein sequence ID" value="MDC3416114.1"/>
    <property type="molecule type" value="Genomic_DNA"/>
</dbReference>
<comment type="pathway">
    <text evidence="8">Cell wall biogenesis; peptidoglycan biosynthesis.</text>
</comment>
<feature type="transmembrane region" description="Helical" evidence="8">
    <location>
        <begin position="220"/>
        <end position="240"/>
    </location>
</feature>
<dbReference type="AlphaFoldDB" id="A0A9X3WEV2"/>
<evidence type="ECO:0000256" key="2">
    <source>
        <dbReference type="ARBA" id="ARBA00022475"/>
    </source>
</evidence>
<evidence type="ECO:0000256" key="4">
    <source>
        <dbReference type="ARBA" id="ARBA00022960"/>
    </source>
</evidence>
<keyword evidence="11" id="KW-1185">Reference proteome</keyword>
<dbReference type="NCBIfam" id="TIGR01695">
    <property type="entry name" value="murJ_mviN"/>
    <property type="match status" value="1"/>
</dbReference>
<dbReference type="GO" id="GO:0008360">
    <property type="term" value="P:regulation of cell shape"/>
    <property type="evidence" value="ECO:0007669"/>
    <property type="project" value="UniProtKB-UniRule"/>
</dbReference>
<feature type="transmembrane region" description="Helical" evidence="8">
    <location>
        <begin position="340"/>
        <end position="361"/>
    </location>
</feature>
<evidence type="ECO:0000256" key="7">
    <source>
        <dbReference type="ARBA" id="ARBA00023136"/>
    </source>
</evidence>
<protein>
    <recommendedName>
        <fullName evidence="8">Probable lipid II flippase MurJ</fullName>
    </recommendedName>
</protein>
<dbReference type="Proteomes" id="UP001145069">
    <property type="component" value="Unassembled WGS sequence"/>
</dbReference>
<proteinExistence type="inferred from homology"/>
<evidence type="ECO:0000256" key="8">
    <source>
        <dbReference type="HAMAP-Rule" id="MF_02078"/>
    </source>
</evidence>
<evidence type="ECO:0000313" key="10">
    <source>
        <dbReference type="EMBL" id="MDC3416114.1"/>
    </source>
</evidence>
<dbReference type="PRINTS" id="PR01806">
    <property type="entry name" value="VIRFACTRMVIN"/>
</dbReference>
<keyword evidence="7 8" id="KW-0472">Membrane</keyword>
<feature type="transmembrane region" description="Helical" evidence="8">
    <location>
        <begin position="441"/>
        <end position="459"/>
    </location>
</feature>
<evidence type="ECO:0000256" key="9">
    <source>
        <dbReference type="PIRNR" id="PIRNR002869"/>
    </source>
</evidence>
<dbReference type="PANTHER" id="PTHR47019:SF1">
    <property type="entry name" value="LIPID II FLIPPASE MURJ"/>
    <property type="match status" value="1"/>
</dbReference>
<feature type="transmembrane region" description="Helical" evidence="8">
    <location>
        <begin position="373"/>
        <end position="394"/>
    </location>
</feature>
<evidence type="ECO:0000256" key="6">
    <source>
        <dbReference type="ARBA" id="ARBA00022989"/>
    </source>
</evidence>
<dbReference type="InterPro" id="IPR051050">
    <property type="entry name" value="Lipid_II_flippase_MurJ/MviN"/>
</dbReference>
<feature type="transmembrane region" description="Helical" evidence="8">
    <location>
        <begin position="152"/>
        <end position="172"/>
    </location>
</feature>
<dbReference type="RefSeq" id="WP_272445097.1">
    <property type="nucleotide sequence ID" value="NZ_JAMQKC010000002.1"/>
</dbReference>
<gene>
    <name evidence="8 10" type="primary">murJ</name>
    <name evidence="10" type="ORF">NC799_04195</name>
</gene>
<keyword evidence="5 8" id="KW-0573">Peptidoglycan synthesis</keyword>
<comment type="similarity">
    <text evidence="8 9">Belongs to the MurJ/MviN family.</text>
</comment>
<feature type="transmembrane region" description="Helical" evidence="8">
    <location>
        <begin position="400"/>
        <end position="420"/>
    </location>
</feature>
<keyword evidence="8 9" id="KW-0813">Transport</keyword>
<dbReference type="PANTHER" id="PTHR47019">
    <property type="entry name" value="LIPID II FLIPPASE MURJ"/>
    <property type="match status" value="1"/>
</dbReference>
<dbReference type="Pfam" id="PF03023">
    <property type="entry name" value="MurJ"/>
    <property type="match status" value="1"/>
</dbReference>
<evidence type="ECO:0000313" key="11">
    <source>
        <dbReference type="Proteomes" id="UP001145069"/>
    </source>
</evidence>
<feature type="transmembrane region" description="Helical" evidence="8">
    <location>
        <begin position="465"/>
        <end position="482"/>
    </location>
</feature>
<name>A0A9X3WEV2_9BACI</name>
<keyword evidence="3 8" id="KW-0812">Transmembrane</keyword>
<feature type="transmembrane region" description="Helical" evidence="8">
    <location>
        <begin position="178"/>
        <end position="199"/>
    </location>
</feature>
<feature type="transmembrane region" description="Helical" evidence="8">
    <location>
        <begin position="50"/>
        <end position="70"/>
    </location>
</feature>
<sequence length="483" mass="53985">MQFLKIVGAVAAINMVARLFGFFREVVIGYQYGTSYQADSIITAFTIPNFLYLVLGGAITTAFISIYSKLEDRRDEAFLKTLFTGLTVVVGAVTLLFMVIPNFWIKLFFAGMSDEAYLLTRDLFVWMAPSTFFLVISMWLSGVLNVHNKYQFSAFSTLVFNGLFLIAGIVFYPTIGAFAYGIGATIAAILMAVVLFWYVKRTKIVPLSFGFEKMPELKRFLKLALPILFGGATLQFYFFIQRIYATGLPDGAIASLNYASKMTQFPQAILMTAVTTVIYPMLAKLTASTDRGKLEAHYRKGIRLLFVLLIPATVFVYVYAKEIITVIFQYGNFTVDSTNQTYPLLQVFSWSMVALAINMYITRFFYALENSYLPVVFNILSVFGVNILVIQLFIETQGANAIALGTSISTIFNMICMMLLAKRMYHFSLFTKKIGMKMIGYLLLSTALIAGFSFVAIPFMLVDVTIGGVITAISIVIGMKVFQ</sequence>